<sequence length="212" mass="23851">PSFTRIVAESYVPGFTRTVITSYLVLSELSLDHMSPVLSGPLLYVMSTLFSTLVDINSPIDFLLSLVTNFSSDHQPSEQGSLIENNNINNGIIINTDLKESENPIDTSGLNNDITFVRTSQKDEDVIQCATLECSRSGIHNPQITSFVDNHNYVLSTTIYEIAPRFRKLTPKMLSDIEKYVIQGWMDSGSIYPLFKHDYPNNSIFKKDLYNA</sequence>
<accession>A0A9N9KHL3</accession>
<dbReference type="AlphaFoldDB" id="A0A9N9KHL3"/>
<evidence type="ECO:0000313" key="1">
    <source>
        <dbReference type="EMBL" id="CAG8827193.1"/>
    </source>
</evidence>
<organism evidence="1 2">
    <name type="scientific">Cetraspora pellucida</name>
    <dbReference type="NCBI Taxonomy" id="1433469"/>
    <lineage>
        <taxon>Eukaryota</taxon>
        <taxon>Fungi</taxon>
        <taxon>Fungi incertae sedis</taxon>
        <taxon>Mucoromycota</taxon>
        <taxon>Glomeromycotina</taxon>
        <taxon>Glomeromycetes</taxon>
        <taxon>Diversisporales</taxon>
        <taxon>Gigasporaceae</taxon>
        <taxon>Cetraspora</taxon>
    </lineage>
</organism>
<gene>
    <name evidence="1" type="ORF">CPELLU_LOCUS20287</name>
</gene>
<dbReference type="Proteomes" id="UP000789759">
    <property type="component" value="Unassembled WGS sequence"/>
</dbReference>
<name>A0A9N9KHL3_9GLOM</name>
<evidence type="ECO:0000313" key="2">
    <source>
        <dbReference type="Proteomes" id="UP000789759"/>
    </source>
</evidence>
<reference evidence="1" key="1">
    <citation type="submission" date="2021-06" db="EMBL/GenBank/DDBJ databases">
        <authorList>
            <person name="Kallberg Y."/>
            <person name="Tangrot J."/>
            <person name="Rosling A."/>
        </authorList>
    </citation>
    <scope>NUCLEOTIDE SEQUENCE</scope>
    <source>
        <strain evidence="1">FL966</strain>
    </source>
</reference>
<proteinExistence type="predicted"/>
<comment type="caution">
    <text evidence="1">The sequence shown here is derived from an EMBL/GenBank/DDBJ whole genome shotgun (WGS) entry which is preliminary data.</text>
</comment>
<feature type="non-terminal residue" evidence="1">
    <location>
        <position position="1"/>
    </location>
</feature>
<keyword evidence="2" id="KW-1185">Reference proteome</keyword>
<feature type="non-terminal residue" evidence="1">
    <location>
        <position position="212"/>
    </location>
</feature>
<dbReference type="EMBL" id="CAJVQA010058579">
    <property type="protein sequence ID" value="CAG8827193.1"/>
    <property type="molecule type" value="Genomic_DNA"/>
</dbReference>
<protein>
    <submittedName>
        <fullName evidence="1">2734_t:CDS:1</fullName>
    </submittedName>
</protein>
<dbReference type="OrthoDB" id="2339870at2759"/>